<dbReference type="Gene3D" id="3.40.190.10">
    <property type="entry name" value="Periplasmic binding protein-like II"/>
    <property type="match status" value="2"/>
</dbReference>
<feature type="domain" description="SsuA/THI5-like" evidence="5">
    <location>
        <begin position="48"/>
        <end position="255"/>
    </location>
</feature>
<proteinExistence type="inferred from homology"/>
<keyword evidence="7" id="KW-1185">Reference proteome</keyword>
<dbReference type="InterPro" id="IPR015168">
    <property type="entry name" value="SsuA/THI5"/>
</dbReference>
<comment type="similarity">
    <text evidence="2">Belongs to the bacterial solute-binding protein SsuA/TauA family.</text>
</comment>
<comment type="caution">
    <text evidence="6">The sequence shown here is derived from an EMBL/GenBank/DDBJ whole genome shotgun (WGS) entry which is preliminary data.</text>
</comment>
<dbReference type="PANTHER" id="PTHR30024">
    <property type="entry name" value="ALIPHATIC SULFONATES-BINDING PROTEIN-RELATED"/>
    <property type="match status" value="1"/>
</dbReference>
<dbReference type="PANTHER" id="PTHR30024:SF47">
    <property type="entry name" value="TAURINE-BINDING PERIPLASMIC PROTEIN"/>
    <property type="match status" value="1"/>
</dbReference>
<sequence length="321" mass="34188">MRRVAITLVAALCLITACNNFLAKPRSSEQIIPERTTLRVGVGNPIDTAPLRLAVEDGSFTRAGLHVDLVEEPTPAAGLDGLARGNLDVAFATDVAMFKAAASGTALRLQAEAYTSTPFTMSLMTLPSSTYTNLADKKTPKIAVDELDDLGALAVRSMFTTAGGDPAKIKFVRYPYASMPTALRDKSVDAALMIESFITQAQQNLGARVLADSSRGATMNLPMTAYAATGIFAEANPRTLALFRSVLARAQQRAADPTVIRQALPRLAGIDEATADLVALGQYPISLNGVRLQRVADLMRTSGMLSSRLDVVSLLPKDDTF</sequence>
<reference evidence="7" key="1">
    <citation type="journal article" date="2019" name="Int. J. Syst. Evol. Microbiol.">
        <title>The Global Catalogue of Microorganisms (GCM) 10K type strain sequencing project: providing services to taxonomists for standard genome sequencing and annotation.</title>
        <authorList>
            <consortium name="The Broad Institute Genomics Platform"/>
            <consortium name="The Broad Institute Genome Sequencing Center for Infectious Disease"/>
            <person name="Wu L."/>
            <person name="Ma J."/>
        </authorList>
    </citation>
    <scope>NUCLEOTIDE SEQUENCE [LARGE SCALE GENOMIC DNA]</scope>
    <source>
        <strain evidence="7">CGMCC 4.7645</strain>
    </source>
</reference>
<evidence type="ECO:0000259" key="5">
    <source>
        <dbReference type="Pfam" id="PF09084"/>
    </source>
</evidence>
<organism evidence="6 7">
    <name type="scientific">Amycolatopsis pigmentata</name>
    <dbReference type="NCBI Taxonomy" id="450801"/>
    <lineage>
        <taxon>Bacteria</taxon>
        <taxon>Bacillati</taxon>
        <taxon>Actinomycetota</taxon>
        <taxon>Actinomycetes</taxon>
        <taxon>Pseudonocardiales</taxon>
        <taxon>Pseudonocardiaceae</taxon>
        <taxon>Amycolatopsis</taxon>
    </lineage>
</organism>
<evidence type="ECO:0000256" key="3">
    <source>
        <dbReference type="ARBA" id="ARBA00022729"/>
    </source>
</evidence>
<comment type="subcellular location">
    <subcellularLocation>
        <location evidence="1">Periplasm</location>
    </subcellularLocation>
</comment>
<gene>
    <name evidence="6" type="ORF">ACFSXZ_13995</name>
</gene>
<dbReference type="Proteomes" id="UP001597417">
    <property type="component" value="Unassembled WGS sequence"/>
</dbReference>
<evidence type="ECO:0000256" key="4">
    <source>
        <dbReference type="SAM" id="SignalP"/>
    </source>
</evidence>
<dbReference type="RefSeq" id="WP_378265198.1">
    <property type="nucleotide sequence ID" value="NZ_JBHUKR010000007.1"/>
</dbReference>
<evidence type="ECO:0000256" key="1">
    <source>
        <dbReference type="ARBA" id="ARBA00004418"/>
    </source>
</evidence>
<feature type="signal peptide" evidence="4">
    <location>
        <begin position="1"/>
        <end position="23"/>
    </location>
</feature>
<feature type="chain" id="PRO_5046204805" evidence="4">
    <location>
        <begin position="24"/>
        <end position="321"/>
    </location>
</feature>
<protein>
    <submittedName>
        <fullName evidence="6">ABC transporter substrate-binding protein</fullName>
    </submittedName>
</protein>
<accession>A0ABW5FQZ0</accession>
<dbReference type="SUPFAM" id="SSF53850">
    <property type="entry name" value="Periplasmic binding protein-like II"/>
    <property type="match status" value="1"/>
</dbReference>
<evidence type="ECO:0000313" key="6">
    <source>
        <dbReference type="EMBL" id="MFD2417438.1"/>
    </source>
</evidence>
<evidence type="ECO:0000313" key="7">
    <source>
        <dbReference type="Proteomes" id="UP001597417"/>
    </source>
</evidence>
<dbReference type="EMBL" id="JBHUKR010000007">
    <property type="protein sequence ID" value="MFD2417438.1"/>
    <property type="molecule type" value="Genomic_DNA"/>
</dbReference>
<keyword evidence="3 4" id="KW-0732">Signal</keyword>
<dbReference type="PROSITE" id="PS51257">
    <property type="entry name" value="PROKAR_LIPOPROTEIN"/>
    <property type="match status" value="1"/>
</dbReference>
<evidence type="ECO:0000256" key="2">
    <source>
        <dbReference type="ARBA" id="ARBA00010742"/>
    </source>
</evidence>
<name>A0ABW5FQZ0_9PSEU</name>
<dbReference type="Pfam" id="PF09084">
    <property type="entry name" value="NMT1"/>
    <property type="match status" value="1"/>
</dbReference>